<feature type="transmembrane region" description="Helical" evidence="6">
    <location>
        <begin position="306"/>
        <end position="326"/>
    </location>
</feature>
<evidence type="ECO:0000256" key="3">
    <source>
        <dbReference type="ARBA" id="ARBA00022692"/>
    </source>
</evidence>
<keyword evidence="3 6" id="KW-0812">Transmembrane</keyword>
<feature type="transmembrane region" description="Helical" evidence="6">
    <location>
        <begin position="406"/>
        <end position="425"/>
    </location>
</feature>
<dbReference type="InterPro" id="IPR002797">
    <property type="entry name" value="Polysacc_synth"/>
</dbReference>
<feature type="transmembrane region" description="Helical" evidence="6">
    <location>
        <begin position="376"/>
        <end position="400"/>
    </location>
</feature>
<comment type="caution">
    <text evidence="7">The sequence shown here is derived from an EMBL/GenBank/DDBJ whole genome shotgun (WGS) entry which is preliminary data.</text>
</comment>
<keyword evidence="8" id="KW-1185">Reference proteome</keyword>
<gene>
    <name evidence="7" type="ORF">H8Z82_15605</name>
</gene>
<evidence type="ECO:0000256" key="2">
    <source>
        <dbReference type="ARBA" id="ARBA00022475"/>
    </source>
</evidence>
<sequence length="522" mass="59766">MNRTQNATRNIVFGVILKLYQILLPFIMRTAMIYLMGVEYLGLNSLFTSILQVLNLAELGVGSAMVYSMYKPIAENDKVTICALLKLYKKYYFFIGLIIACVGVLLTPLIPKLISGDIPGQLNIYILYLLNLAATVMTYWLFAYKNSLLQAYQRSDVASKITILTTTLQYAIQLVILWLFHNYYLYIIVMLFTQAMANIITAMAASRLYPDMEPNGNLPDKTVKTINQRIKDLFTAKLGATIVNSADTIVISAFLGLTVLAMYQNYYFIMSSVMGILTVVFSSCLAGVGNSMVTESADKNYNDFRILTFLINWIVTVCMCCFATVYQPFIELWVGKDYIFDEIVVALFCIYFYLVTMQQVNGMYKDAAGVWHQDRFRPLVAAIVNLIFNVIFVQLWGIYAILLSTIVSYVFVSMPWMISNVFKYVFHRSLGQFVKEVVVYFFVACIVTFLCWISCRTTSGLLLWGQIIINLILSVILSNIVMFVIYRENKYYNQMIELVDKITKFKLTKVLKMIKNNEENFL</sequence>
<keyword evidence="5 6" id="KW-0472">Membrane</keyword>
<reference evidence="7 8" key="1">
    <citation type="submission" date="2020-08" db="EMBL/GenBank/DDBJ databases">
        <title>Genome public.</title>
        <authorList>
            <person name="Liu C."/>
            <person name="Sun Q."/>
        </authorList>
    </citation>
    <scope>NUCLEOTIDE SEQUENCE [LARGE SCALE GENOMIC DNA]</scope>
    <source>
        <strain evidence="7 8">M29</strain>
    </source>
</reference>
<evidence type="ECO:0000313" key="8">
    <source>
        <dbReference type="Proteomes" id="UP000649826"/>
    </source>
</evidence>
<keyword evidence="2" id="KW-1003">Cell membrane</keyword>
<evidence type="ECO:0000256" key="6">
    <source>
        <dbReference type="SAM" id="Phobius"/>
    </source>
</evidence>
<feature type="transmembrane region" description="Helical" evidence="6">
    <location>
        <begin position="437"/>
        <end position="455"/>
    </location>
</feature>
<name>A0ABR7ILY7_9FIRM</name>
<dbReference type="Pfam" id="PF01943">
    <property type="entry name" value="Polysacc_synt"/>
    <property type="match status" value="1"/>
</dbReference>
<dbReference type="Proteomes" id="UP000649826">
    <property type="component" value="Unassembled WGS sequence"/>
</dbReference>
<organism evidence="7 8">
    <name type="scientific">Blautia difficilis</name>
    <dbReference type="NCBI Taxonomy" id="2763027"/>
    <lineage>
        <taxon>Bacteria</taxon>
        <taxon>Bacillati</taxon>
        <taxon>Bacillota</taxon>
        <taxon>Clostridia</taxon>
        <taxon>Lachnospirales</taxon>
        <taxon>Lachnospiraceae</taxon>
        <taxon>Blautia</taxon>
    </lineage>
</organism>
<evidence type="ECO:0000256" key="4">
    <source>
        <dbReference type="ARBA" id="ARBA00022989"/>
    </source>
</evidence>
<feature type="transmembrane region" description="Helical" evidence="6">
    <location>
        <begin position="461"/>
        <end position="486"/>
    </location>
</feature>
<feature type="transmembrane region" description="Helical" evidence="6">
    <location>
        <begin position="238"/>
        <end position="260"/>
    </location>
</feature>
<feature type="transmembrane region" description="Helical" evidence="6">
    <location>
        <begin position="186"/>
        <end position="205"/>
    </location>
</feature>
<feature type="transmembrane region" description="Helical" evidence="6">
    <location>
        <begin position="338"/>
        <end position="355"/>
    </location>
</feature>
<comment type="subcellular location">
    <subcellularLocation>
        <location evidence="1">Cell membrane</location>
        <topology evidence="1">Multi-pass membrane protein</topology>
    </subcellularLocation>
</comment>
<dbReference type="EMBL" id="JACOQG010000042">
    <property type="protein sequence ID" value="MBC5781039.1"/>
    <property type="molecule type" value="Genomic_DNA"/>
</dbReference>
<feature type="transmembrane region" description="Helical" evidence="6">
    <location>
        <begin position="91"/>
        <end position="110"/>
    </location>
</feature>
<evidence type="ECO:0000256" key="1">
    <source>
        <dbReference type="ARBA" id="ARBA00004651"/>
    </source>
</evidence>
<accession>A0ABR7ILY7</accession>
<keyword evidence="4 6" id="KW-1133">Transmembrane helix</keyword>
<feature type="transmembrane region" description="Helical" evidence="6">
    <location>
        <begin position="49"/>
        <end position="70"/>
    </location>
</feature>
<dbReference type="InterPro" id="IPR050833">
    <property type="entry name" value="Poly_Biosynth_Transport"/>
</dbReference>
<protein>
    <submittedName>
        <fullName evidence="7">Polysaccharide biosynthesis protein</fullName>
    </submittedName>
</protein>
<dbReference type="RefSeq" id="WP_186995625.1">
    <property type="nucleotide sequence ID" value="NZ_JACOQG010000042.1"/>
</dbReference>
<feature type="transmembrane region" description="Helical" evidence="6">
    <location>
        <begin position="163"/>
        <end position="180"/>
    </location>
</feature>
<dbReference type="PANTHER" id="PTHR30250:SF26">
    <property type="entry name" value="PSMA PROTEIN"/>
    <property type="match status" value="1"/>
</dbReference>
<dbReference type="PANTHER" id="PTHR30250">
    <property type="entry name" value="PST FAMILY PREDICTED COLANIC ACID TRANSPORTER"/>
    <property type="match status" value="1"/>
</dbReference>
<evidence type="ECO:0000313" key="7">
    <source>
        <dbReference type="EMBL" id="MBC5781039.1"/>
    </source>
</evidence>
<feature type="transmembrane region" description="Helical" evidence="6">
    <location>
        <begin position="122"/>
        <end position="142"/>
    </location>
</feature>
<feature type="transmembrane region" description="Helical" evidence="6">
    <location>
        <begin position="266"/>
        <end position="286"/>
    </location>
</feature>
<proteinExistence type="predicted"/>
<evidence type="ECO:0000256" key="5">
    <source>
        <dbReference type="ARBA" id="ARBA00023136"/>
    </source>
</evidence>
<feature type="transmembrane region" description="Helical" evidence="6">
    <location>
        <begin position="12"/>
        <end position="37"/>
    </location>
</feature>